<dbReference type="Proteomes" id="UP000070409">
    <property type="component" value="Unassembled WGS sequence"/>
</dbReference>
<dbReference type="PANTHER" id="PTHR36394">
    <property type="entry name" value="OS01G0277700 PROTEIN"/>
    <property type="match status" value="1"/>
</dbReference>
<name>A0A137ZPG4_9ACTN</name>
<feature type="transmembrane region" description="Helical" evidence="2">
    <location>
        <begin position="43"/>
        <end position="70"/>
    </location>
</feature>
<feature type="transmembrane region" description="Helical" evidence="2">
    <location>
        <begin position="215"/>
        <end position="235"/>
    </location>
</feature>
<feature type="region of interest" description="Disordered" evidence="1">
    <location>
        <begin position="107"/>
        <end position="138"/>
    </location>
</feature>
<keyword evidence="2" id="KW-1133">Transmembrane helix</keyword>
<keyword evidence="2" id="KW-0472">Membrane</keyword>
<evidence type="ECO:0000313" key="4">
    <source>
        <dbReference type="Proteomes" id="UP000070409"/>
    </source>
</evidence>
<evidence type="ECO:0000313" key="3">
    <source>
        <dbReference type="EMBL" id="KXP00068.1"/>
    </source>
</evidence>
<accession>A0A137ZPG4</accession>
<evidence type="ECO:0000256" key="1">
    <source>
        <dbReference type="SAM" id="MobiDB-lite"/>
    </source>
</evidence>
<proteinExistence type="predicted"/>
<gene>
    <name evidence="3" type="ORF">AXK61_15845</name>
</gene>
<dbReference type="EMBL" id="LSRE01000008">
    <property type="protein sequence ID" value="KXP00068.1"/>
    <property type="molecule type" value="Genomic_DNA"/>
</dbReference>
<evidence type="ECO:0008006" key="5">
    <source>
        <dbReference type="Google" id="ProtNLM"/>
    </source>
</evidence>
<feature type="transmembrane region" description="Helical" evidence="2">
    <location>
        <begin position="182"/>
        <end position="203"/>
    </location>
</feature>
<feature type="transmembrane region" description="Helical" evidence="2">
    <location>
        <begin position="146"/>
        <end position="170"/>
    </location>
</feature>
<keyword evidence="2" id="KW-0812">Transmembrane</keyword>
<sequence length="236" mass="24354">MRYGYAMSLAAPAGVGFGHAVMPDHWVPLSVIARTQRYSLRRVLRLSALAGVAHVALSLLLGAAIIAIGLQFRSVIERNQSLIVGGLLVLTGLVFLVMEVLGRGHSHAHDEHGGHGHGDGHHVHDHGGHVHDGRHAHDHGGRTVRLMAFVVPFGAAASPDLTILPVFLAASGLGVVAATGTLVAFSIVTIGTIVGLTMLGALAGYQLRGAWIDKGANLITAAVLLIVGALVAAGIV</sequence>
<comment type="caution">
    <text evidence="3">The sequence shown here is derived from an EMBL/GenBank/DDBJ whole genome shotgun (WGS) entry which is preliminary data.</text>
</comment>
<protein>
    <recommendedName>
        <fullName evidence="5">Urease accessory protein UreH-like transmembrane domain-containing protein</fullName>
    </recommendedName>
</protein>
<feature type="transmembrane region" description="Helical" evidence="2">
    <location>
        <begin position="82"/>
        <end position="101"/>
    </location>
</feature>
<organism evidence="3 4">
    <name type="scientific">Tsukamurella pseudospumae</name>
    <dbReference type="NCBI Taxonomy" id="239498"/>
    <lineage>
        <taxon>Bacteria</taxon>
        <taxon>Bacillati</taxon>
        <taxon>Actinomycetota</taxon>
        <taxon>Actinomycetes</taxon>
        <taxon>Mycobacteriales</taxon>
        <taxon>Tsukamurellaceae</taxon>
        <taxon>Tsukamurella</taxon>
    </lineage>
</organism>
<keyword evidence="4" id="KW-1185">Reference proteome</keyword>
<dbReference type="PANTHER" id="PTHR36394:SF1">
    <property type="entry name" value="OS01G0277700 PROTEIN"/>
    <property type="match status" value="1"/>
</dbReference>
<reference evidence="3 4" key="1">
    <citation type="submission" date="2016-02" db="EMBL/GenBank/DDBJ databases">
        <authorList>
            <person name="Teng J.L."/>
            <person name="Tang Y."/>
            <person name="Huang Y."/>
            <person name="Guo F."/>
            <person name="Wei W."/>
            <person name="Chen J.H."/>
            <person name="Wong S.Y."/>
            <person name="Lau S.K."/>
            <person name="Woo P.C."/>
        </authorList>
    </citation>
    <scope>NUCLEOTIDE SEQUENCE [LARGE SCALE GENOMIC DNA]</scope>
    <source>
        <strain evidence="3 4">JCM 13375</strain>
    </source>
</reference>
<evidence type="ECO:0000256" key="2">
    <source>
        <dbReference type="SAM" id="Phobius"/>
    </source>
</evidence>